<keyword evidence="1" id="KW-0812">Transmembrane</keyword>
<dbReference type="PANTHER" id="PTHR24148:SF73">
    <property type="entry name" value="HET DOMAIN PROTEIN (AFU_ORTHOLOGUE AFUA_8G01020)"/>
    <property type="match status" value="1"/>
</dbReference>
<feature type="transmembrane region" description="Helical" evidence="1">
    <location>
        <begin position="23"/>
        <end position="43"/>
    </location>
</feature>
<dbReference type="EMBL" id="JAVRRR010000504">
    <property type="protein sequence ID" value="KAK5141927.1"/>
    <property type="molecule type" value="Genomic_DNA"/>
</dbReference>
<dbReference type="Pfam" id="PF26639">
    <property type="entry name" value="Het-6_barrel"/>
    <property type="match status" value="1"/>
</dbReference>
<keyword evidence="1" id="KW-0472">Membrane</keyword>
<gene>
    <name evidence="3" type="ORF">LTR32_005626</name>
</gene>
<feature type="domain" description="Heterokaryon incompatibility" evidence="2">
    <location>
        <begin position="630"/>
        <end position="762"/>
    </location>
</feature>
<keyword evidence="4" id="KW-1185">Reference proteome</keyword>
<comment type="caution">
    <text evidence="3">The sequence shown here is derived from an EMBL/GenBank/DDBJ whole genome shotgun (WGS) entry which is preliminary data.</text>
</comment>
<reference evidence="3 4" key="1">
    <citation type="submission" date="2023-08" db="EMBL/GenBank/DDBJ databases">
        <title>Black Yeasts Isolated from many extreme environments.</title>
        <authorList>
            <person name="Coleine C."/>
            <person name="Stajich J.E."/>
            <person name="Selbmann L."/>
        </authorList>
    </citation>
    <scope>NUCLEOTIDE SEQUENCE [LARGE SCALE GENOMIC DNA]</scope>
    <source>
        <strain evidence="3 4">CCFEE 5386</strain>
    </source>
</reference>
<dbReference type="InterPro" id="IPR052895">
    <property type="entry name" value="HetReg/Transcr_Mod"/>
</dbReference>
<name>A0ABR0L185_9PEZI</name>
<dbReference type="PANTHER" id="PTHR24148">
    <property type="entry name" value="ANKYRIN REPEAT DOMAIN-CONTAINING PROTEIN 39 HOMOLOG-RELATED"/>
    <property type="match status" value="1"/>
</dbReference>
<evidence type="ECO:0000313" key="4">
    <source>
        <dbReference type="Proteomes" id="UP001308179"/>
    </source>
</evidence>
<keyword evidence="1" id="KW-1133">Transmembrane helix</keyword>
<protein>
    <recommendedName>
        <fullName evidence="2">Heterokaryon incompatibility domain-containing protein</fullName>
    </recommendedName>
</protein>
<accession>A0ABR0L185</accession>
<evidence type="ECO:0000259" key="2">
    <source>
        <dbReference type="Pfam" id="PF06985"/>
    </source>
</evidence>
<organism evidence="3 4">
    <name type="scientific">Rachicladosporium monterosium</name>
    <dbReference type="NCBI Taxonomy" id="1507873"/>
    <lineage>
        <taxon>Eukaryota</taxon>
        <taxon>Fungi</taxon>
        <taxon>Dikarya</taxon>
        <taxon>Ascomycota</taxon>
        <taxon>Pezizomycotina</taxon>
        <taxon>Dothideomycetes</taxon>
        <taxon>Dothideomycetidae</taxon>
        <taxon>Cladosporiales</taxon>
        <taxon>Cladosporiaceae</taxon>
        <taxon>Rachicladosporium</taxon>
    </lineage>
</organism>
<dbReference type="InterPro" id="IPR010730">
    <property type="entry name" value="HET"/>
</dbReference>
<dbReference type="Proteomes" id="UP001308179">
    <property type="component" value="Unassembled WGS sequence"/>
</dbReference>
<dbReference type="Pfam" id="PF06985">
    <property type="entry name" value="HET"/>
    <property type="match status" value="1"/>
</dbReference>
<evidence type="ECO:0000313" key="3">
    <source>
        <dbReference type="EMBL" id="KAK5141927.1"/>
    </source>
</evidence>
<evidence type="ECO:0000256" key="1">
    <source>
        <dbReference type="SAM" id="Phobius"/>
    </source>
</evidence>
<sequence>MTSVKLTGIFRRSSRSCPGGNRVLKYLILATTILTCTIVYFIYETLNFAGRVDHIHASDAAPSVSQEHEHPIEKLIIYAQAEQGRLLSRQSHNLSTAVMRYQERRGRRPPPEFDAWFNYAQEHDAIVVEDFFDRIYDDLNPFWTLEPRELRRRSAPWAHEHVISVRNRKAILQTTHADPMGRMPQWHRLVEELAQWLPDVDLPVNVMDESRLLVPWEEINERVQKEAAARRVVPPSEVRTEFTGLPAIDAEPEDEPFDVRWIGEGSYWDLLRQSCPPDSPSRNIPPIDIYHDAIDWPIAYPRHSFSGYVQNWTLSKDPCQHPHLRSLHGTFIEPVSISTTQSLIPLFGGSKLRQNNDLLLPPAMYLSTDELYAGRGDRGPEWIQKKDGVVWRGVASGGRNKAETWTHFHRHRYVQMLNGTAVHEAEIGSLPAEGTTFKLPAQGQYSLVAPGNGSLGGWLSNVTDVAFTRLECFPLPATPADETLCSYTNPYFEVRPPIPMHAQYGFKYLPDVDGNSYSGRFRAFLSDSGSVVLKATLCKEVTQRSSTFLETSFISHSALKDVHRTGKHVHADGFNKGVLDVILAGTAPSPWRALNHAEREIRLLTVRSGSTGDRIDCSLTHVSLTNHPTYSALSYVWGNPEERVPITVEGAVVLVTKKLWIALRSLRSGTGDLIVWVDAVCIDQTDVPERNEQVAMMGDIYASATSVLIWIGEADDTSDVAFDLMPGIMNRAVDLRAHSEAGSFYFGLSGRPWFNRVWIMQELALATDDPIVICGSQRVCWTTFVGAWQVVAKEMFSEMGQVRYLGHQADTDNVEVLAKIKLDLLKDLRRHVREMGGGSLRQLLIFSRTSEASKAEDRIYALLAMLRKDDRASIAIDYRKPIAVVYAEAMAHIFSIGDGPDFLSGMWLSDPGCQISDLPSWVPDFSSQAAEKATVPNSVAFRPPYPRTVSGPGADAANGVVHPDMKTLEIRALHVDIVQGVLLFDQSIDGCIRQLPEVEAMAARAMERELSVTDEQQPFYENYRRSEPLWRTLVSNKRRGSGYDVAPMSYEAAFRAILSSAKEGEHTPPSLGDEDPALPVSEYRQTLQEHLPCRTFFTTRNGLVGVGMPGVRAGDQVTIWFGAPVPFIVRECEDDDTYKLVGAAYVAGIMEGQMVDELYCEDLADAITLLVK</sequence>
<proteinExistence type="predicted"/>